<dbReference type="GO" id="GO:0005524">
    <property type="term" value="F:ATP binding"/>
    <property type="evidence" value="ECO:0007669"/>
    <property type="project" value="UniProtKB-UniRule"/>
</dbReference>
<dbReference type="Gene3D" id="3.10.290.10">
    <property type="entry name" value="RNA-binding S4 domain"/>
    <property type="match status" value="1"/>
</dbReference>
<dbReference type="GO" id="GO:0005829">
    <property type="term" value="C:cytosol"/>
    <property type="evidence" value="ECO:0007669"/>
    <property type="project" value="TreeGrafter"/>
</dbReference>
<dbReference type="SUPFAM" id="SSF55174">
    <property type="entry name" value="Alpha-L RNA-binding motif"/>
    <property type="match status" value="1"/>
</dbReference>
<proteinExistence type="inferred from homology"/>
<evidence type="ECO:0000256" key="1">
    <source>
        <dbReference type="ARBA" id="ARBA00011738"/>
    </source>
</evidence>
<dbReference type="PROSITE" id="PS50889">
    <property type="entry name" value="S4"/>
    <property type="match status" value="1"/>
</dbReference>
<keyword evidence="4 10" id="KW-0547">Nucleotide-binding</keyword>
<dbReference type="GO" id="GO:0006437">
    <property type="term" value="P:tyrosyl-tRNA aminoacylation"/>
    <property type="evidence" value="ECO:0007669"/>
    <property type="project" value="UniProtKB-UniRule"/>
</dbReference>
<evidence type="ECO:0000256" key="11">
    <source>
        <dbReference type="PROSITE-ProRule" id="PRU00182"/>
    </source>
</evidence>
<dbReference type="GO" id="GO:0003723">
    <property type="term" value="F:RNA binding"/>
    <property type="evidence" value="ECO:0007669"/>
    <property type="project" value="UniProtKB-KW"/>
</dbReference>
<feature type="binding site" evidence="10">
    <location>
        <position position="229"/>
    </location>
    <ligand>
        <name>ATP</name>
        <dbReference type="ChEBI" id="CHEBI:30616"/>
    </ligand>
</feature>
<dbReference type="SUPFAM" id="SSF52374">
    <property type="entry name" value="Nucleotidylyl transferase"/>
    <property type="match status" value="1"/>
</dbReference>
<dbReference type="PANTHER" id="PTHR11766:SF1">
    <property type="entry name" value="TYROSINE--TRNA LIGASE"/>
    <property type="match status" value="1"/>
</dbReference>
<evidence type="ECO:0000256" key="2">
    <source>
        <dbReference type="ARBA" id="ARBA00022490"/>
    </source>
</evidence>
<dbReference type="Gene3D" id="3.40.50.620">
    <property type="entry name" value="HUPs"/>
    <property type="match status" value="1"/>
</dbReference>
<evidence type="ECO:0000313" key="14">
    <source>
        <dbReference type="Proteomes" id="UP000242861"/>
    </source>
</evidence>
<keyword evidence="2 10" id="KW-0963">Cytoplasm</keyword>
<dbReference type="FunFam" id="1.10.240.10:FF:000006">
    <property type="entry name" value="Tyrosine--tRNA ligase"/>
    <property type="match status" value="1"/>
</dbReference>
<keyword evidence="5 10" id="KW-0067">ATP-binding</keyword>
<dbReference type="Proteomes" id="UP000242861">
    <property type="component" value="Unassembled WGS sequence"/>
</dbReference>
<dbReference type="CDD" id="cd00805">
    <property type="entry name" value="TyrRS_core"/>
    <property type="match status" value="1"/>
</dbReference>
<dbReference type="NCBIfam" id="TIGR00234">
    <property type="entry name" value="tyrS"/>
    <property type="match status" value="1"/>
</dbReference>
<dbReference type="FunFam" id="3.40.50.620:FF:000061">
    <property type="entry name" value="Tyrosine--tRNA ligase"/>
    <property type="match status" value="1"/>
</dbReference>
<feature type="domain" description="RNA-binding S4" evidence="12">
    <location>
        <begin position="336"/>
        <end position="370"/>
    </location>
</feature>
<evidence type="ECO:0000256" key="9">
    <source>
        <dbReference type="ARBA" id="ARBA00048248"/>
    </source>
</evidence>
<keyword evidence="3 10" id="KW-0436">Ligase</keyword>
<keyword evidence="6 11" id="KW-0694">RNA-binding</keyword>
<dbReference type="CDD" id="cd00165">
    <property type="entry name" value="S4"/>
    <property type="match status" value="1"/>
</dbReference>
<keyword evidence="8 10" id="KW-0030">Aminoacyl-tRNA synthetase</keyword>
<evidence type="ECO:0000256" key="10">
    <source>
        <dbReference type="HAMAP-Rule" id="MF_02007"/>
    </source>
</evidence>
<gene>
    <name evidence="10" type="primary">tyrS</name>
    <name evidence="13" type="ORF">CW360_16100</name>
</gene>
<feature type="short sequence motif" description="'KMSKS' region" evidence="10">
    <location>
        <begin position="226"/>
        <end position="230"/>
    </location>
</feature>
<dbReference type="InterPro" id="IPR024088">
    <property type="entry name" value="Tyr-tRNA-ligase_bac-type"/>
</dbReference>
<evidence type="ECO:0000259" key="12">
    <source>
        <dbReference type="Pfam" id="PF01479"/>
    </source>
</evidence>
<dbReference type="InterPro" id="IPR002307">
    <property type="entry name" value="Tyr-tRNA-ligase"/>
</dbReference>
<dbReference type="Pfam" id="PF00579">
    <property type="entry name" value="tRNA-synt_1b"/>
    <property type="match status" value="1"/>
</dbReference>
<comment type="similarity">
    <text evidence="10">Belongs to the class-I aminoacyl-tRNA synthetase family. TyrS type 2 subfamily.</text>
</comment>
<dbReference type="InterPro" id="IPR024108">
    <property type="entry name" value="Tyr-tRNA-ligase_bac_2"/>
</dbReference>
<dbReference type="InterPro" id="IPR001412">
    <property type="entry name" value="aa-tRNA-synth_I_CS"/>
</dbReference>
<dbReference type="PANTHER" id="PTHR11766">
    <property type="entry name" value="TYROSYL-TRNA SYNTHETASE"/>
    <property type="match status" value="1"/>
</dbReference>
<protein>
    <recommendedName>
        <fullName evidence="10">Tyrosine--tRNA ligase</fullName>
        <ecNumber evidence="10">6.1.1.1</ecNumber>
    </recommendedName>
    <alternativeName>
        <fullName evidence="10">Tyrosyl-tRNA synthetase</fullName>
        <shortName evidence="10">TyrRS</shortName>
    </alternativeName>
</protein>
<dbReference type="Pfam" id="PF01479">
    <property type="entry name" value="S4"/>
    <property type="match status" value="1"/>
</dbReference>
<organism evidence="13 14">
    <name type="scientific">Pseudomonas fluvialis</name>
    <dbReference type="NCBI Taxonomy" id="1793966"/>
    <lineage>
        <taxon>Bacteria</taxon>
        <taxon>Pseudomonadati</taxon>
        <taxon>Pseudomonadota</taxon>
        <taxon>Gammaproteobacteria</taxon>
        <taxon>Pseudomonadales</taxon>
        <taxon>Pseudomonadaceae</taxon>
        <taxon>Pseudomonas</taxon>
    </lineage>
</organism>
<sequence>MKSVEEQLALIKRGAEEVLVEAELVEKLKRGQPLRIKAGFDPTAPDLHLGHTVLINKLRQFQELGHQVIFLIGDFTGMIGDPSGKSATRPPLTREQVLENAETYKQQVFKILDPAKTEVAFNSMWMDQLRPQEFIRLASQYTVARMLERDDFDKRYKGSQPIAIHEFLYPLVQGYDSVALRADVELGGTDQKFNLLMGRELQRAYGQESQCIVTMPLLEGLDGVKKMSKSLGNYIGIQESPGVMYGKLVSMPDSLMWRYFELLSFRSLEEIEQFKRDVAAGANPRDIKIKLAEELVARFHGQEAAATAHRAAGNRMKYGELPDDLPEVELQAEADMPIAAVLNRAGLVKNSAVARDLLNSGGVRVDGEVVGREFMFVLGAEHVCQAGKKAFAHIRLNKQ</sequence>
<dbReference type="InterPro" id="IPR014729">
    <property type="entry name" value="Rossmann-like_a/b/a_fold"/>
</dbReference>
<feature type="short sequence motif" description="'HIGH' region" evidence="10">
    <location>
        <begin position="42"/>
        <end position="51"/>
    </location>
</feature>
<dbReference type="PRINTS" id="PR01040">
    <property type="entry name" value="TRNASYNTHTYR"/>
</dbReference>
<dbReference type="EMBL" id="PIYS01000032">
    <property type="protein sequence ID" value="PKF70027.1"/>
    <property type="molecule type" value="Genomic_DNA"/>
</dbReference>
<keyword evidence="7 10" id="KW-0648">Protein biosynthesis</keyword>
<dbReference type="HAMAP" id="MF_02007">
    <property type="entry name" value="Tyr_tRNA_synth_type2"/>
    <property type="match status" value="1"/>
</dbReference>
<evidence type="ECO:0000256" key="6">
    <source>
        <dbReference type="ARBA" id="ARBA00022884"/>
    </source>
</evidence>
<dbReference type="PROSITE" id="PS00178">
    <property type="entry name" value="AA_TRNA_LIGASE_I"/>
    <property type="match status" value="1"/>
</dbReference>
<evidence type="ECO:0000256" key="8">
    <source>
        <dbReference type="ARBA" id="ARBA00023146"/>
    </source>
</evidence>
<dbReference type="InterPro" id="IPR036986">
    <property type="entry name" value="S4_RNA-bd_sf"/>
</dbReference>
<evidence type="ECO:0000313" key="13">
    <source>
        <dbReference type="EMBL" id="PKF70027.1"/>
    </source>
</evidence>
<evidence type="ECO:0000256" key="4">
    <source>
        <dbReference type="ARBA" id="ARBA00022741"/>
    </source>
</evidence>
<accession>A0A2I0CLQ0</accession>
<name>A0A2I0CLQ0_9PSED</name>
<comment type="subcellular location">
    <subcellularLocation>
        <location evidence="10">Cytoplasm</location>
    </subcellularLocation>
</comment>
<dbReference type="InterPro" id="IPR002942">
    <property type="entry name" value="S4_RNA-bd"/>
</dbReference>
<dbReference type="GO" id="GO:0004831">
    <property type="term" value="F:tyrosine-tRNA ligase activity"/>
    <property type="evidence" value="ECO:0007669"/>
    <property type="project" value="UniProtKB-UniRule"/>
</dbReference>
<dbReference type="AlphaFoldDB" id="A0A2I0CLQ0"/>
<comment type="catalytic activity">
    <reaction evidence="9 10">
        <text>tRNA(Tyr) + L-tyrosine + ATP = L-tyrosyl-tRNA(Tyr) + AMP + diphosphate + H(+)</text>
        <dbReference type="Rhea" id="RHEA:10220"/>
        <dbReference type="Rhea" id="RHEA-COMP:9706"/>
        <dbReference type="Rhea" id="RHEA-COMP:9707"/>
        <dbReference type="ChEBI" id="CHEBI:15378"/>
        <dbReference type="ChEBI" id="CHEBI:30616"/>
        <dbReference type="ChEBI" id="CHEBI:33019"/>
        <dbReference type="ChEBI" id="CHEBI:58315"/>
        <dbReference type="ChEBI" id="CHEBI:78442"/>
        <dbReference type="ChEBI" id="CHEBI:78536"/>
        <dbReference type="ChEBI" id="CHEBI:456215"/>
        <dbReference type="EC" id="6.1.1.1"/>
    </reaction>
</comment>
<dbReference type="InterPro" id="IPR002305">
    <property type="entry name" value="aa-tRNA-synth_Ic"/>
</dbReference>
<comment type="caution">
    <text evidence="13">The sequence shown here is derived from an EMBL/GenBank/DDBJ whole genome shotgun (WGS) entry which is preliminary data.</text>
</comment>
<evidence type="ECO:0000256" key="7">
    <source>
        <dbReference type="ARBA" id="ARBA00022917"/>
    </source>
</evidence>
<comment type="function">
    <text evidence="10">Catalyzes the attachment of tyrosine to tRNA(Tyr) in a two-step reaction: tyrosine is first activated by ATP to form Tyr-AMP and then transferred to the acceptor end of tRNA(Tyr).</text>
</comment>
<evidence type="ECO:0000256" key="3">
    <source>
        <dbReference type="ARBA" id="ARBA00022598"/>
    </source>
</evidence>
<dbReference type="RefSeq" id="WP_101194393.1">
    <property type="nucleotide sequence ID" value="NZ_PIYS01000032.1"/>
</dbReference>
<dbReference type="Gene3D" id="1.10.240.10">
    <property type="entry name" value="Tyrosyl-Transfer RNA Synthetase"/>
    <property type="match status" value="1"/>
</dbReference>
<comment type="subunit">
    <text evidence="1 10">Homodimer.</text>
</comment>
<dbReference type="EC" id="6.1.1.1" evidence="10"/>
<reference evidence="14" key="1">
    <citation type="submission" date="2017-12" db="EMBL/GenBank/DDBJ databases">
        <authorList>
            <person name="Yu X.-Y."/>
        </authorList>
    </citation>
    <scope>NUCLEOTIDE SEQUENCE [LARGE SCALE GENOMIC DNA]</scope>
    <source>
        <strain evidence="14">ZYSR67-Z</strain>
    </source>
</reference>
<evidence type="ECO:0000256" key="5">
    <source>
        <dbReference type="ARBA" id="ARBA00022840"/>
    </source>
</evidence>